<dbReference type="RefSeq" id="WP_386415433.1">
    <property type="nucleotide sequence ID" value="NZ_JBHSZO010000022.1"/>
</dbReference>
<protein>
    <recommendedName>
        <fullName evidence="4">Proline-rich protein</fullName>
    </recommendedName>
</protein>
<keyword evidence="3" id="KW-1185">Reference proteome</keyword>
<accession>A0ABW2GFT1</accession>
<comment type="caution">
    <text evidence="2">The sequence shown here is derived from an EMBL/GenBank/DDBJ whole genome shotgun (WGS) entry which is preliminary data.</text>
</comment>
<feature type="compositionally biased region" description="Pro residues" evidence="1">
    <location>
        <begin position="1"/>
        <end position="13"/>
    </location>
</feature>
<dbReference type="EMBL" id="JBHSZO010000022">
    <property type="protein sequence ID" value="MFC7219578.1"/>
    <property type="molecule type" value="Genomic_DNA"/>
</dbReference>
<sequence length="206" mass="20890">MPHAPGAPPPTAGRPPGGLPAVDPPAADPLAAVPRQREPLDAAAGVGFGPGDCDVLRMPAAAGFAVLGRRLRTGPVALTAGRWARATRSVCFLLAPESAAELPGLLRWLEWGELPLELRAGAARPGEFTGAVWLRPPTPDALRRLPALTLGPAGGAGATSAGAAGAPDLVRLVSAAATACHRSRLFASARPGPVPDREREMRGGAS</sequence>
<evidence type="ECO:0000313" key="2">
    <source>
        <dbReference type="EMBL" id="MFC7219578.1"/>
    </source>
</evidence>
<evidence type="ECO:0000256" key="1">
    <source>
        <dbReference type="SAM" id="MobiDB-lite"/>
    </source>
</evidence>
<evidence type="ECO:0008006" key="4">
    <source>
        <dbReference type="Google" id="ProtNLM"/>
    </source>
</evidence>
<proteinExistence type="predicted"/>
<evidence type="ECO:0000313" key="3">
    <source>
        <dbReference type="Proteomes" id="UP001596413"/>
    </source>
</evidence>
<organism evidence="2 3">
    <name type="scientific">Streptomyces polyrhachis</name>
    <dbReference type="NCBI Taxonomy" id="1282885"/>
    <lineage>
        <taxon>Bacteria</taxon>
        <taxon>Bacillati</taxon>
        <taxon>Actinomycetota</taxon>
        <taxon>Actinomycetes</taxon>
        <taxon>Kitasatosporales</taxon>
        <taxon>Streptomycetaceae</taxon>
        <taxon>Streptomyces</taxon>
    </lineage>
</organism>
<feature type="region of interest" description="Disordered" evidence="1">
    <location>
        <begin position="1"/>
        <end position="29"/>
    </location>
</feature>
<dbReference type="Proteomes" id="UP001596413">
    <property type="component" value="Unassembled WGS sequence"/>
</dbReference>
<gene>
    <name evidence="2" type="ORF">ACFQLX_15555</name>
</gene>
<reference evidence="3" key="1">
    <citation type="journal article" date="2019" name="Int. J. Syst. Evol. Microbiol.">
        <title>The Global Catalogue of Microorganisms (GCM) 10K type strain sequencing project: providing services to taxonomists for standard genome sequencing and annotation.</title>
        <authorList>
            <consortium name="The Broad Institute Genomics Platform"/>
            <consortium name="The Broad Institute Genome Sequencing Center for Infectious Disease"/>
            <person name="Wu L."/>
            <person name="Ma J."/>
        </authorList>
    </citation>
    <scope>NUCLEOTIDE SEQUENCE [LARGE SCALE GENOMIC DNA]</scope>
    <source>
        <strain evidence="3">CGMCC 1.13681</strain>
    </source>
</reference>
<name>A0ABW2GFT1_9ACTN</name>